<reference evidence="1" key="1">
    <citation type="submission" date="2020-07" db="EMBL/GenBank/DDBJ databases">
        <title>A long reads based de novo assembly of the rainbow trout Arlee double haploid line genome.</title>
        <authorList>
            <person name="Gao G."/>
            <person name="Palti Y."/>
        </authorList>
    </citation>
    <scope>NUCLEOTIDE SEQUENCE [LARGE SCALE GENOMIC DNA]</scope>
</reference>
<accession>A0A8K9XYJ3</accession>
<evidence type="ECO:0008006" key="3">
    <source>
        <dbReference type="Google" id="ProtNLM"/>
    </source>
</evidence>
<proteinExistence type="predicted"/>
<dbReference type="Proteomes" id="UP000694395">
    <property type="component" value="Chromosome 2"/>
</dbReference>
<name>A0A8K9XYJ3_ONCMY</name>
<reference evidence="1" key="2">
    <citation type="submission" date="2025-08" db="UniProtKB">
        <authorList>
            <consortium name="Ensembl"/>
        </authorList>
    </citation>
    <scope>IDENTIFICATION</scope>
</reference>
<protein>
    <recommendedName>
        <fullName evidence="3">POTRA domain-containing protein</fullName>
    </recommendedName>
</protein>
<reference evidence="1" key="3">
    <citation type="submission" date="2025-09" db="UniProtKB">
        <authorList>
            <consortium name="Ensembl"/>
        </authorList>
    </citation>
    <scope>IDENTIFICATION</scope>
</reference>
<dbReference type="AlphaFoldDB" id="A0A8K9XYJ3"/>
<sequence>MGQNSPNLLWESLDPLPMQGPELGFHADDIERPDMEQESKQEVLENKDIADVFRAKNLIDVMRRAHEARQKLLRLGIFRQVDVVIDTSQGTVVSGYQELRKD</sequence>
<organism evidence="1 2">
    <name type="scientific">Oncorhynchus mykiss</name>
    <name type="common">Rainbow trout</name>
    <name type="synonym">Salmo gairdneri</name>
    <dbReference type="NCBI Taxonomy" id="8022"/>
    <lineage>
        <taxon>Eukaryota</taxon>
        <taxon>Metazoa</taxon>
        <taxon>Chordata</taxon>
        <taxon>Craniata</taxon>
        <taxon>Vertebrata</taxon>
        <taxon>Euteleostomi</taxon>
        <taxon>Actinopterygii</taxon>
        <taxon>Neopterygii</taxon>
        <taxon>Teleostei</taxon>
        <taxon>Protacanthopterygii</taxon>
        <taxon>Salmoniformes</taxon>
        <taxon>Salmonidae</taxon>
        <taxon>Salmoninae</taxon>
        <taxon>Oncorhynchus</taxon>
    </lineage>
</organism>
<keyword evidence="2" id="KW-1185">Reference proteome</keyword>
<evidence type="ECO:0000313" key="2">
    <source>
        <dbReference type="Proteomes" id="UP000694395"/>
    </source>
</evidence>
<dbReference type="GeneTree" id="ENSGT00390000011355"/>
<evidence type="ECO:0000313" key="1">
    <source>
        <dbReference type="Ensembl" id="ENSOMYP00000139263.1"/>
    </source>
</evidence>
<dbReference type="Ensembl" id="ENSOMYT00000167122.1">
    <property type="protein sequence ID" value="ENSOMYP00000139263.1"/>
    <property type="gene ID" value="ENSOMYG00000028536.2"/>
</dbReference>